<dbReference type="PANTHER" id="PTHR39664">
    <property type="match status" value="1"/>
</dbReference>
<dbReference type="InterPro" id="IPR002716">
    <property type="entry name" value="PIN_dom"/>
</dbReference>
<name>A0A2H9T9E7_9ZZZZ</name>
<gene>
    <name evidence="2" type="primary">vapC_1</name>
    <name evidence="2" type="ORF">CI610_01109</name>
</gene>
<accession>A0A2H9T9E7</accession>
<keyword evidence="2" id="KW-0255">Endonuclease</keyword>
<dbReference type="Gene3D" id="3.40.50.1010">
    <property type="entry name" value="5'-nuclease"/>
    <property type="match status" value="1"/>
</dbReference>
<keyword evidence="2" id="KW-0378">Hydrolase</keyword>
<evidence type="ECO:0000259" key="1">
    <source>
        <dbReference type="Pfam" id="PF01850"/>
    </source>
</evidence>
<protein>
    <submittedName>
        <fullName evidence="2">tRNA(fMet)-specific endonuclease VapC</fullName>
        <ecNumber evidence="2">3.1.-.-</ecNumber>
    </submittedName>
</protein>
<sequence>MIAVDTNVLLRYLLEPIDARNPAWQATAAVETIHSADTVFLSDIVLAETEWVLETAFELNKAEIHRALKQLTCNTRFYFEDWNALQCALMDYNEYANVDFSDCLIARRANSKGAKTLYSFESRKKLGALPVVTTLVKP</sequence>
<dbReference type="InterPro" id="IPR029060">
    <property type="entry name" value="PIN-like_dom_sf"/>
</dbReference>
<keyword evidence="2" id="KW-0540">Nuclease</keyword>
<dbReference type="AlphaFoldDB" id="A0A2H9T9E7"/>
<reference evidence="2" key="1">
    <citation type="journal article" date="2017" name="Appl. Environ. Microbiol.">
        <title>Molecular characterization of an Endozoicomonas-like organism causing infection in king scallop Pecten maximus L.</title>
        <authorList>
            <person name="Cano I."/>
            <person name="van Aerle R."/>
            <person name="Ross S."/>
            <person name="Verner-Jeffreys D.W."/>
            <person name="Paley R.K."/>
            <person name="Rimmer G."/>
            <person name="Ryder D."/>
            <person name="Hooper P."/>
            <person name="Stone D."/>
            <person name="Feist S.W."/>
        </authorList>
    </citation>
    <scope>NUCLEOTIDE SEQUENCE</scope>
</reference>
<dbReference type="Pfam" id="PF01850">
    <property type="entry name" value="PIN"/>
    <property type="match status" value="1"/>
</dbReference>
<dbReference type="EMBL" id="NSIT01000042">
    <property type="protein sequence ID" value="PJE79885.1"/>
    <property type="molecule type" value="Genomic_DNA"/>
</dbReference>
<dbReference type="CDD" id="cd18683">
    <property type="entry name" value="PIN_VapC-like"/>
    <property type="match status" value="1"/>
</dbReference>
<dbReference type="SUPFAM" id="SSF88723">
    <property type="entry name" value="PIN domain-like"/>
    <property type="match status" value="1"/>
</dbReference>
<proteinExistence type="predicted"/>
<dbReference type="PANTHER" id="PTHR39664:SF2">
    <property type="entry name" value="NUCLEIC ACID-BINDING PROTEIN, CONTAINING PIN DOMAIN-RELATED"/>
    <property type="match status" value="1"/>
</dbReference>
<dbReference type="GO" id="GO:0004519">
    <property type="term" value="F:endonuclease activity"/>
    <property type="evidence" value="ECO:0007669"/>
    <property type="project" value="UniProtKB-KW"/>
</dbReference>
<comment type="caution">
    <text evidence="2">The sequence shown here is derived from an EMBL/GenBank/DDBJ whole genome shotgun (WGS) entry which is preliminary data.</text>
</comment>
<evidence type="ECO:0000313" key="2">
    <source>
        <dbReference type="EMBL" id="PJE79885.1"/>
    </source>
</evidence>
<feature type="domain" description="PIN" evidence="1">
    <location>
        <begin position="2"/>
        <end position="122"/>
    </location>
</feature>
<dbReference type="EC" id="3.1.-.-" evidence="2"/>
<dbReference type="GO" id="GO:0016787">
    <property type="term" value="F:hydrolase activity"/>
    <property type="evidence" value="ECO:0007669"/>
    <property type="project" value="UniProtKB-KW"/>
</dbReference>
<organism evidence="2">
    <name type="scientific">invertebrate metagenome</name>
    <dbReference type="NCBI Taxonomy" id="1711999"/>
    <lineage>
        <taxon>unclassified sequences</taxon>
        <taxon>metagenomes</taxon>
        <taxon>organismal metagenomes</taxon>
    </lineage>
</organism>